<keyword evidence="1" id="KW-0064">Aspartyl protease</keyword>
<dbReference type="EMBL" id="UZAU01000716">
    <property type="status" value="NOT_ANNOTATED_CDS"/>
    <property type="molecule type" value="Genomic_DNA"/>
</dbReference>
<dbReference type="PANTHER" id="PTHR11439">
    <property type="entry name" value="GAG-POL-RELATED RETROTRANSPOSON"/>
    <property type="match status" value="1"/>
</dbReference>
<keyword evidence="7" id="KW-1185">Reference proteome</keyword>
<dbReference type="OMA" id="PRRICTH"/>
<feature type="domain" description="Reverse transcriptase Ty1/copia-type" evidence="3">
    <location>
        <begin position="624"/>
        <end position="868"/>
    </location>
</feature>
<evidence type="ECO:0000313" key="7">
    <source>
        <dbReference type="Proteomes" id="UP000596661"/>
    </source>
</evidence>
<evidence type="ECO:0000313" key="6">
    <source>
        <dbReference type="EnsemblPlants" id="cds.evm.model.08.1810"/>
    </source>
</evidence>
<proteinExistence type="predicted"/>
<feature type="region of interest" description="Disordered" evidence="2">
    <location>
        <begin position="309"/>
        <end position="332"/>
    </location>
</feature>
<dbReference type="PANTHER" id="PTHR11439:SF498">
    <property type="entry name" value="DNAK FAMILY PROTEIN"/>
    <property type="match status" value="1"/>
</dbReference>
<feature type="compositionally biased region" description="Polar residues" evidence="2">
    <location>
        <begin position="49"/>
        <end position="75"/>
    </location>
</feature>
<dbReference type="Gramene" id="evm.model.08.1810">
    <property type="protein sequence ID" value="cds.evm.model.08.1810"/>
    <property type="gene ID" value="evm.TU.08.1810"/>
</dbReference>
<dbReference type="SUPFAM" id="SSF53098">
    <property type="entry name" value="Ribonuclease H-like"/>
    <property type="match status" value="1"/>
</dbReference>
<dbReference type="Pfam" id="PF14244">
    <property type="entry name" value="Retrotran_gag_3"/>
    <property type="match status" value="1"/>
</dbReference>
<dbReference type="Pfam" id="PF14223">
    <property type="entry name" value="Retrotran_gag_2"/>
    <property type="match status" value="1"/>
</dbReference>
<dbReference type="GO" id="GO:0008270">
    <property type="term" value="F:zinc ion binding"/>
    <property type="evidence" value="ECO:0007669"/>
    <property type="project" value="InterPro"/>
</dbReference>
<name>A0A803Q9V7_CANSA</name>
<dbReference type="InterPro" id="IPR043502">
    <property type="entry name" value="DNA/RNA_pol_sf"/>
</dbReference>
<evidence type="ECO:0008006" key="8">
    <source>
        <dbReference type="Google" id="ProtNLM"/>
    </source>
</evidence>
<dbReference type="InterPro" id="IPR013103">
    <property type="entry name" value="RVT_2"/>
</dbReference>
<feature type="compositionally biased region" description="Pro residues" evidence="2">
    <location>
        <begin position="30"/>
        <end position="48"/>
    </location>
</feature>
<dbReference type="AlphaFoldDB" id="A0A803Q9V7"/>
<keyword evidence="1" id="KW-0645">Protease</keyword>
<protein>
    <recommendedName>
        <fullName evidence="8">Integrase catalytic domain-containing protein</fullName>
    </recommendedName>
</protein>
<accession>A0A803Q9V7</accession>
<dbReference type="Pfam" id="PF22936">
    <property type="entry name" value="Pol_BBD"/>
    <property type="match status" value="1"/>
</dbReference>
<dbReference type="InterPro" id="IPR029472">
    <property type="entry name" value="Copia-like_N"/>
</dbReference>
<dbReference type="GO" id="GO:0003676">
    <property type="term" value="F:nucleic acid binding"/>
    <property type="evidence" value="ECO:0007669"/>
    <property type="project" value="InterPro"/>
</dbReference>
<dbReference type="InterPro" id="IPR036397">
    <property type="entry name" value="RNaseH_sf"/>
</dbReference>
<feature type="domain" description="Retrovirus-related Pol polyprotein from transposon TNT 1-94-like beta-barrel" evidence="5">
    <location>
        <begin position="423"/>
        <end position="462"/>
    </location>
</feature>
<sequence length="1124" mass="125265">MARTRSTGPSSSDPSPPTAPVVASIESPPAVLPPTQDPNEPHPAPIPSPSQDSGSDVNGHNPGTQPAHRSTSGIDTNHTVLHRSERSQPVDHKSPYHLNNGDHPGYLLVPTPLTGQENFLSWKRAASISIAAKNKTQFIDGTLPRPSLSDPNLSYWITCNNMVMSWILQSVSPDIAKSIMFQDKAVDMWNELHDRFNHGDGTRIFELQTSISNLKQGDSNVTSYFTRLKSIWDELREFQSFSPCVCGCTCGAMKKLQDCYNRDQTIQFLMGLNESYAQVRAQILVHNPIPPLSTVFSMIVQEERQRSLGTNPIIAATSSSRPPAPKANKPRPMCSHCKKPGHWVDKCYFIHGFPPGYGDKKRSEEPSKAAINQNTSSSTGSAPPMTHDQVQELITLLSQSLKQSIETPPLVSNLIGTIHTPFWIIDSGATHHVCHNPNLFQSLSNKTLNNVTLPNGHQVRVTFRCDNAKELNMTSFYATKGINKYNSCVGRPEQNAVVERKHQHILNVARALLFQSHLNLVYWPYIIHNAVHLINRTPSRLLKFKSPFELLNKTSPQYSHLRVFGCLAYASTLPPTRHRLTDAFRAAILVAHILPEPTNYKEACAFKKWLDAMDNELTALEQQNTWVVVPLPLGQHAIGNKWVYKHKYGADGAVIRCKARLVAKGYSQQPGVDYLDTFAPVAKFNTLKILLALAAIKNWSLHQLDINNAFLHGDLHEDVYMTLPQGYKPKAPLPPNAVCKLNKSLYGLKQASRQWFAKLSSTLIASGFSQSQSDHSLFLKNKNNIFFAVLIYVDDIVIATNNDAAATVFKQHLNSIFKLKDLGPFKFFLGLEIGRSQYGISVSQRPFALQLLQDTGFLGAKPASTPMEPNNKLSNDLCEILQDPTSYSSLIGKLIYLTITRPDITFAVNKLSQFMTTPRLPHLHAAHRVLQYIKSTPGQGLFFYSNTPPNLTAYAASDIPDPSISLKVFSDADWGTCPDTRRSITGYCVFLGDSLISWKSKKQATVSRSSAEAEYRAMANATCKVTWITSLLQDFPITHRLPANLYCDNVAAIHISENPVFHERTKHVEIDCHIVREKLQAGTLKLLHVHTKLNIADLLTKPLHSSQFNNLLSKMNVRNIYISS</sequence>
<feature type="region of interest" description="Disordered" evidence="2">
    <location>
        <begin position="1"/>
        <end position="75"/>
    </location>
</feature>
<feature type="compositionally biased region" description="Polar residues" evidence="2">
    <location>
        <begin position="370"/>
        <end position="381"/>
    </location>
</feature>
<dbReference type="InterPro" id="IPR054722">
    <property type="entry name" value="PolX-like_BBD"/>
</dbReference>
<feature type="region of interest" description="Disordered" evidence="2">
    <location>
        <begin position="359"/>
        <end position="385"/>
    </location>
</feature>
<dbReference type="InterPro" id="IPR036875">
    <property type="entry name" value="Znf_CCHC_sf"/>
</dbReference>
<evidence type="ECO:0000259" key="3">
    <source>
        <dbReference type="Pfam" id="PF07727"/>
    </source>
</evidence>
<dbReference type="Gene3D" id="3.30.420.10">
    <property type="entry name" value="Ribonuclease H-like superfamily/Ribonuclease H"/>
    <property type="match status" value="1"/>
</dbReference>
<dbReference type="CDD" id="cd09272">
    <property type="entry name" value="RNase_HI_RT_Ty1"/>
    <property type="match status" value="1"/>
</dbReference>
<evidence type="ECO:0000259" key="4">
    <source>
        <dbReference type="Pfam" id="PF14244"/>
    </source>
</evidence>
<dbReference type="Proteomes" id="UP000596661">
    <property type="component" value="Chromosome 8"/>
</dbReference>
<dbReference type="GO" id="GO:0004190">
    <property type="term" value="F:aspartic-type endopeptidase activity"/>
    <property type="evidence" value="ECO:0007669"/>
    <property type="project" value="UniProtKB-KW"/>
</dbReference>
<dbReference type="SUPFAM" id="SSF56672">
    <property type="entry name" value="DNA/RNA polymerases"/>
    <property type="match status" value="1"/>
</dbReference>
<feature type="domain" description="Retrotransposon Copia-like N-terminal" evidence="4">
    <location>
        <begin position="102"/>
        <end position="146"/>
    </location>
</feature>
<dbReference type="EnsemblPlants" id="evm.model.08.1810">
    <property type="protein sequence ID" value="cds.evm.model.08.1810"/>
    <property type="gene ID" value="evm.TU.08.1810"/>
</dbReference>
<dbReference type="InterPro" id="IPR012337">
    <property type="entry name" value="RNaseH-like_sf"/>
</dbReference>
<evidence type="ECO:0000256" key="2">
    <source>
        <dbReference type="SAM" id="MobiDB-lite"/>
    </source>
</evidence>
<evidence type="ECO:0000256" key="1">
    <source>
        <dbReference type="ARBA" id="ARBA00022750"/>
    </source>
</evidence>
<evidence type="ECO:0000259" key="5">
    <source>
        <dbReference type="Pfam" id="PF22936"/>
    </source>
</evidence>
<dbReference type="Pfam" id="PF07727">
    <property type="entry name" value="RVT_2"/>
    <property type="match status" value="1"/>
</dbReference>
<keyword evidence="1" id="KW-0378">Hydrolase</keyword>
<reference evidence="6" key="1">
    <citation type="submission" date="2018-11" db="EMBL/GenBank/DDBJ databases">
        <authorList>
            <person name="Grassa J C."/>
        </authorList>
    </citation>
    <scope>NUCLEOTIDE SEQUENCE [LARGE SCALE GENOMIC DNA]</scope>
</reference>
<feature type="compositionally biased region" description="Low complexity" evidence="2">
    <location>
        <begin position="1"/>
        <end position="13"/>
    </location>
</feature>
<dbReference type="SUPFAM" id="SSF57756">
    <property type="entry name" value="Retrovirus zinc finger-like domains"/>
    <property type="match status" value="1"/>
</dbReference>
<organism evidence="6 7">
    <name type="scientific">Cannabis sativa</name>
    <name type="common">Hemp</name>
    <name type="synonym">Marijuana</name>
    <dbReference type="NCBI Taxonomy" id="3483"/>
    <lineage>
        <taxon>Eukaryota</taxon>
        <taxon>Viridiplantae</taxon>
        <taxon>Streptophyta</taxon>
        <taxon>Embryophyta</taxon>
        <taxon>Tracheophyta</taxon>
        <taxon>Spermatophyta</taxon>
        <taxon>Magnoliopsida</taxon>
        <taxon>eudicotyledons</taxon>
        <taxon>Gunneridae</taxon>
        <taxon>Pentapetalae</taxon>
        <taxon>rosids</taxon>
        <taxon>fabids</taxon>
        <taxon>Rosales</taxon>
        <taxon>Cannabaceae</taxon>
        <taxon>Cannabis</taxon>
    </lineage>
</organism>
<reference evidence="6" key="2">
    <citation type="submission" date="2021-03" db="UniProtKB">
        <authorList>
            <consortium name="EnsemblPlants"/>
        </authorList>
    </citation>
    <scope>IDENTIFICATION</scope>
</reference>